<dbReference type="AlphaFoldDB" id="A0A094J861"/>
<dbReference type="InterPro" id="IPR052181">
    <property type="entry name" value="5hmC_binding"/>
</dbReference>
<evidence type="ECO:0000259" key="1">
    <source>
        <dbReference type="Pfam" id="PF01878"/>
    </source>
</evidence>
<feature type="domain" description="EVE" evidence="1">
    <location>
        <begin position="2"/>
        <end position="147"/>
    </location>
</feature>
<evidence type="ECO:0000313" key="3">
    <source>
        <dbReference type="Proteomes" id="UP000053718"/>
    </source>
</evidence>
<dbReference type="CDD" id="cd21133">
    <property type="entry name" value="EVE"/>
    <property type="match status" value="1"/>
</dbReference>
<dbReference type="Pfam" id="PF01878">
    <property type="entry name" value="EVE"/>
    <property type="match status" value="1"/>
</dbReference>
<sequence length="152" mass="16932">MNYWLMKTEPDECSINDIAKAGEQGVLWDGVRNYQARNFMREMTLGDQVLIYHSSCKTIGIAGIAEVCAAAFPDPMQFDSNSPYFDAKASPEKPRWDAIRLRFVAKFSNVISLEALKKVNPLAGNPLVKKGNRLSVIPFSAEEFTAVKALND</sequence>
<dbReference type="SUPFAM" id="SSF88697">
    <property type="entry name" value="PUA domain-like"/>
    <property type="match status" value="1"/>
</dbReference>
<dbReference type="InterPro" id="IPR002740">
    <property type="entry name" value="EVE_domain"/>
</dbReference>
<evidence type="ECO:0000313" key="2">
    <source>
        <dbReference type="EMBL" id="KFZ28771.1"/>
    </source>
</evidence>
<accession>A0A094J861</accession>
<reference evidence="2 3" key="1">
    <citation type="submission" date="2014-06" db="EMBL/GenBank/DDBJ databases">
        <title>Draft genome sequence of Idiomarina sp. MCCC 1A10513.</title>
        <authorList>
            <person name="Du J."/>
            <person name="Lai Q."/>
            <person name="Shao Z."/>
        </authorList>
    </citation>
    <scope>NUCLEOTIDE SEQUENCE [LARGE SCALE GENOMIC DNA]</scope>
    <source>
        <strain evidence="2 3">MCCC 1A10513</strain>
    </source>
</reference>
<organism evidence="2 3">
    <name type="scientific">Pseudidiomarina atlantica</name>
    <dbReference type="NCBI Taxonomy" id="1517416"/>
    <lineage>
        <taxon>Bacteria</taxon>
        <taxon>Pseudomonadati</taxon>
        <taxon>Pseudomonadota</taxon>
        <taxon>Gammaproteobacteria</taxon>
        <taxon>Alteromonadales</taxon>
        <taxon>Idiomarinaceae</taxon>
        <taxon>Pseudidiomarina</taxon>
    </lineage>
</organism>
<dbReference type="Gene3D" id="3.10.590.10">
    <property type="entry name" value="ph1033 like domains"/>
    <property type="match status" value="1"/>
</dbReference>
<dbReference type="PANTHER" id="PTHR14087">
    <property type="entry name" value="THYMOCYTE NUCLEAR PROTEIN 1"/>
    <property type="match status" value="1"/>
</dbReference>
<dbReference type="EMBL" id="JPIN01000006">
    <property type="protein sequence ID" value="KFZ28771.1"/>
    <property type="molecule type" value="Genomic_DNA"/>
</dbReference>
<protein>
    <recommendedName>
        <fullName evidence="1">EVE domain-containing protein</fullName>
    </recommendedName>
</protein>
<dbReference type="InterPro" id="IPR015947">
    <property type="entry name" value="PUA-like_sf"/>
</dbReference>
<dbReference type="InterPro" id="IPR047197">
    <property type="entry name" value="THYN1-like_EVE"/>
</dbReference>
<dbReference type="PANTHER" id="PTHR14087:SF7">
    <property type="entry name" value="THYMOCYTE NUCLEAR PROTEIN 1"/>
    <property type="match status" value="1"/>
</dbReference>
<comment type="caution">
    <text evidence="2">The sequence shown here is derived from an EMBL/GenBank/DDBJ whole genome shotgun (WGS) entry which is preliminary data.</text>
</comment>
<name>A0A094J861_9GAMM</name>
<gene>
    <name evidence="2" type="ORF">IDAT_06070</name>
</gene>
<dbReference type="Proteomes" id="UP000053718">
    <property type="component" value="Unassembled WGS sequence"/>
</dbReference>
<dbReference type="eggNOG" id="COG2947">
    <property type="taxonomic scope" value="Bacteria"/>
</dbReference>
<dbReference type="OrthoDB" id="9791347at2"/>
<proteinExistence type="predicted"/>
<keyword evidence="3" id="KW-1185">Reference proteome</keyword>
<dbReference type="RefSeq" id="WP_034731918.1">
    <property type="nucleotide sequence ID" value="NZ_JPIN01000006.1"/>
</dbReference>